<dbReference type="SUPFAM" id="SSF50475">
    <property type="entry name" value="FMN-binding split barrel"/>
    <property type="match status" value="1"/>
</dbReference>
<organism evidence="6 7">
    <name type="scientific">Sellimonas caecigallum</name>
    <dbReference type="NCBI Taxonomy" id="2592333"/>
    <lineage>
        <taxon>Bacteria</taxon>
        <taxon>Bacillati</taxon>
        <taxon>Bacillota</taxon>
        <taxon>Clostridia</taxon>
        <taxon>Lachnospirales</taxon>
        <taxon>Lachnospiraceae</taxon>
        <taxon>Sellimonas</taxon>
    </lineage>
</organism>
<comment type="cofactor">
    <cofactor evidence="2">
        <name>Fe(3+)</name>
        <dbReference type="ChEBI" id="CHEBI:29034"/>
    </cofactor>
</comment>
<dbReference type="InterPro" id="IPR012349">
    <property type="entry name" value="Split_barrel_FMN-bd"/>
</dbReference>
<dbReference type="SMART" id="SM00903">
    <property type="entry name" value="Flavin_Reduct"/>
    <property type="match status" value="1"/>
</dbReference>
<proteinExistence type="inferred from homology"/>
<dbReference type="InterPro" id="IPR002563">
    <property type="entry name" value="Flavin_Rdtase-like_dom"/>
</dbReference>
<comment type="caution">
    <text evidence="6">The sequence shown here is derived from an EMBL/GenBank/DDBJ whole genome shotgun (WGS) entry which is preliminary data.</text>
</comment>
<dbReference type="EMBL" id="VIRV01000019">
    <property type="protein sequence ID" value="MBY0759594.1"/>
    <property type="molecule type" value="Genomic_DNA"/>
</dbReference>
<protein>
    <submittedName>
        <fullName evidence="6">Flavin reductase</fullName>
    </submittedName>
</protein>
<comment type="cofactor">
    <cofactor evidence="1">
        <name>FMN</name>
        <dbReference type="ChEBI" id="CHEBI:58210"/>
    </cofactor>
</comment>
<dbReference type="PANTHER" id="PTHR43567:SF1">
    <property type="entry name" value="FLAVOREDOXIN"/>
    <property type="match status" value="1"/>
</dbReference>
<sequence length="200" mass="22139">MDKKTMYKLTYGLFVVTAKEGEKDNGCITNTAGQVTSTPNRISLTVHKENYTHGMIMRTGVFNVSVISEKASFGLFRHFGFQSGKTVDKFADFQAAKRTENGLFAVTEGTNAWLSAKVVQTVDLGTHTMFIADVTDAEVLSDEPSATYAYYQSNIKNAPMPEKKAGWRCKICGYIYEGEVLPDDFICPICKHGAADFEKI</sequence>
<dbReference type="Proteomes" id="UP000779049">
    <property type="component" value="Unassembled WGS sequence"/>
</dbReference>
<dbReference type="Pfam" id="PF21349">
    <property type="entry name" value="RUBY_RBDX"/>
    <property type="match status" value="1"/>
</dbReference>
<dbReference type="InterPro" id="IPR052174">
    <property type="entry name" value="Flavoredoxin"/>
</dbReference>
<evidence type="ECO:0000256" key="2">
    <source>
        <dbReference type="ARBA" id="ARBA00001965"/>
    </source>
</evidence>
<dbReference type="PROSITE" id="PS50903">
    <property type="entry name" value="RUBREDOXIN_LIKE"/>
    <property type="match status" value="1"/>
</dbReference>
<dbReference type="InterPro" id="IPR024934">
    <property type="entry name" value="Rubredoxin-like_dom"/>
</dbReference>
<reference evidence="6 7" key="1">
    <citation type="journal article" date="2020" name="New Microbes New Infect">
        <title>Sellimonas caecigallum sp. nov., description and genome sequence of a new member of the Sellimonas genus isolated from the cecum of feral chicken.</title>
        <authorList>
            <person name="Wongkuna S."/>
            <person name="Ghimire S."/>
            <person name="Antony L."/>
            <person name="Chankhamhaengdecha S."/>
            <person name="Janvilisri T."/>
            <person name="Scaria J."/>
        </authorList>
    </citation>
    <scope>NUCLEOTIDE SEQUENCE [LARGE SCALE GENOMIC DNA]</scope>
    <source>
        <strain evidence="6 7">SW451</strain>
    </source>
</reference>
<dbReference type="InterPro" id="IPR048574">
    <property type="entry name" value="RUBY_RBDX"/>
</dbReference>
<name>A0ABS7L916_9FIRM</name>
<evidence type="ECO:0000256" key="1">
    <source>
        <dbReference type="ARBA" id="ARBA00001917"/>
    </source>
</evidence>
<accession>A0ABS7L916</accession>
<feature type="domain" description="Rubredoxin-like" evidence="5">
    <location>
        <begin position="164"/>
        <end position="200"/>
    </location>
</feature>
<keyword evidence="3" id="KW-0285">Flavoprotein</keyword>
<evidence type="ECO:0000313" key="7">
    <source>
        <dbReference type="Proteomes" id="UP000779049"/>
    </source>
</evidence>
<dbReference type="CDD" id="cd00350">
    <property type="entry name" value="rubredoxin_like"/>
    <property type="match status" value="1"/>
</dbReference>
<dbReference type="Gene3D" id="2.30.110.10">
    <property type="entry name" value="Electron Transport, Fmn-binding Protein, Chain A"/>
    <property type="match status" value="1"/>
</dbReference>
<dbReference type="RefSeq" id="WP_221920165.1">
    <property type="nucleotide sequence ID" value="NZ_CP173660.1"/>
</dbReference>
<evidence type="ECO:0000313" key="6">
    <source>
        <dbReference type="EMBL" id="MBY0759594.1"/>
    </source>
</evidence>
<dbReference type="SUPFAM" id="SSF57802">
    <property type="entry name" value="Rubredoxin-like"/>
    <property type="match status" value="1"/>
</dbReference>
<evidence type="ECO:0000256" key="4">
    <source>
        <dbReference type="ARBA" id="ARBA00038054"/>
    </source>
</evidence>
<dbReference type="Gene3D" id="2.20.28.10">
    <property type="match status" value="1"/>
</dbReference>
<evidence type="ECO:0000256" key="3">
    <source>
        <dbReference type="ARBA" id="ARBA00022630"/>
    </source>
</evidence>
<gene>
    <name evidence="6" type="ORF">FLB61_10955</name>
</gene>
<keyword evidence="7" id="KW-1185">Reference proteome</keyword>
<dbReference type="PANTHER" id="PTHR43567">
    <property type="entry name" value="FLAVOREDOXIN-RELATED-RELATED"/>
    <property type="match status" value="1"/>
</dbReference>
<dbReference type="Pfam" id="PF01613">
    <property type="entry name" value="Flavin_Reduct"/>
    <property type="match status" value="1"/>
</dbReference>
<comment type="similarity">
    <text evidence="4">Belongs to the flavoredoxin family.</text>
</comment>
<evidence type="ECO:0000259" key="5">
    <source>
        <dbReference type="PROSITE" id="PS50903"/>
    </source>
</evidence>